<dbReference type="EMBL" id="CP041636">
    <property type="protein sequence ID" value="QDO95972.1"/>
    <property type="molecule type" value="Genomic_DNA"/>
</dbReference>
<keyword evidence="1" id="KW-0732">Signal</keyword>
<feature type="chain" id="PRO_5022100539" description="MipA/OmpV family protein" evidence="1">
    <location>
        <begin position="24"/>
        <end position="248"/>
    </location>
</feature>
<dbReference type="Pfam" id="PF09694">
    <property type="entry name" value="Gcw_chp"/>
    <property type="match status" value="1"/>
</dbReference>
<dbReference type="Proteomes" id="UP000317496">
    <property type="component" value="Chromosome"/>
</dbReference>
<accession>A0A516GWU5</accession>
<name>A0A516GWU5_9PROT</name>
<proteinExistence type="predicted"/>
<reference evidence="2 3" key="1">
    <citation type="submission" date="2019-07" db="EMBL/GenBank/DDBJ databases">
        <title>Genome sequencing for Ferrovibrio sp. K5.</title>
        <authorList>
            <person name="Park S.-J."/>
        </authorList>
    </citation>
    <scope>NUCLEOTIDE SEQUENCE [LARGE SCALE GENOMIC DNA]</scope>
    <source>
        <strain evidence="2 3">K5</strain>
    </source>
</reference>
<evidence type="ECO:0000313" key="3">
    <source>
        <dbReference type="Proteomes" id="UP000317496"/>
    </source>
</evidence>
<evidence type="ECO:0000313" key="2">
    <source>
        <dbReference type="EMBL" id="QDO95972.1"/>
    </source>
</evidence>
<evidence type="ECO:0000256" key="1">
    <source>
        <dbReference type="SAM" id="SignalP"/>
    </source>
</evidence>
<organism evidence="2 3">
    <name type="scientific">Ferrovibrio terrae</name>
    <dbReference type="NCBI Taxonomy" id="2594003"/>
    <lineage>
        <taxon>Bacteria</taxon>
        <taxon>Pseudomonadati</taxon>
        <taxon>Pseudomonadota</taxon>
        <taxon>Alphaproteobacteria</taxon>
        <taxon>Rhodospirillales</taxon>
        <taxon>Rhodospirillaceae</taxon>
        <taxon>Ferrovibrio</taxon>
    </lineage>
</organism>
<gene>
    <name evidence="2" type="ORF">FNB15_01185</name>
</gene>
<dbReference type="KEGG" id="fer:FNB15_01185"/>
<dbReference type="NCBIfam" id="TIGR02001">
    <property type="entry name" value="gcw_chp"/>
    <property type="match status" value="1"/>
</dbReference>
<feature type="signal peptide" evidence="1">
    <location>
        <begin position="1"/>
        <end position="23"/>
    </location>
</feature>
<keyword evidence="3" id="KW-1185">Reference proteome</keyword>
<dbReference type="InterPro" id="IPR010239">
    <property type="entry name" value="CHP02001"/>
</dbReference>
<dbReference type="AlphaFoldDB" id="A0A516GWU5"/>
<dbReference type="OrthoDB" id="9793561at2"/>
<protein>
    <recommendedName>
        <fullName evidence="4">MipA/OmpV family protein</fullName>
    </recommendedName>
</protein>
<dbReference type="RefSeq" id="WP_144066953.1">
    <property type="nucleotide sequence ID" value="NZ_CP041636.1"/>
</dbReference>
<evidence type="ECO:0008006" key="4">
    <source>
        <dbReference type="Google" id="ProtNLM"/>
    </source>
</evidence>
<sequence length="248" mass="26317">MIKFAFRAALVALGLVAAAPAMAADVPLGVAVNAGVVSDYRFRGISQSDKDPAFQAGLDGTLAPNDWLTIYAGLWGSSVDFNNGTTAEVDLVGGLRGTFDKLGVDIGFIRYNYTGKGPETQDFTEAKLAVSYDFGYVLPSAAVYYSPEYFGNSGTGVYYTAGVAIPIPVTEFAPTIKANIGKQTVDVPANFGITKDSYMDYNIGLFATYWGFTAGIQYVDTNLSKPECGGLSTCESGVVVSLNYAYTF</sequence>